<reference evidence="2 5" key="2">
    <citation type="submission" date="2018-07" db="EMBL/GenBank/DDBJ databases">
        <title>Lactobacillus curvatus genome sequence.</title>
        <authorList>
            <person name="Prechtl R."/>
        </authorList>
    </citation>
    <scope>NUCLEOTIDE SEQUENCE [LARGE SCALE GENOMIC DNA]</scope>
    <source>
        <strain evidence="2 5">TMW 1.1928</strain>
    </source>
</reference>
<evidence type="ECO:0000313" key="5">
    <source>
        <dbReference type="Proteomes" id="UP000257607"/>
    </source>
</evidence>
<dbReference type="Proteomes" id="UP001215533">
    <property type="component" value="Chromosome"/>
</dbReference>
<dbReference type="AlphaFoldDB" id="A0A221RYE8"/>
<evidence type="ECO:0000313" key="1">
    <source>
        <dbReference type="EMBL" id="ASN60137.1"/>
    </source>
</evidence>
<name>A0A221RYE8_LATCU</name>
<accession>A0A221RYE8</accession>
<reference evidence="3" key="3">
    <citation type="submission" date="2023-02" db="EMBL/GenBank/DDBJ databases">
        <title>Complete genome sequence of Lactobacillus curvatus CACC879 isolated from Pig feces.</title>
        <authorList>
            <person name="Park S."/>
            <person name="Park M.A."/>
            <person name="Kim D.-H."/>
            <person name="Kim Y."/>
        </authorList>
    </citation>
    <scope>NUCLEOTIDE SEQUENCE</scope>
    <source>
        <strain evidence="3">CACC879</strain>
    </source>
</reference>
<gene>
    <name evidence="1" type="ORF">CG419_05595</name>
    <name evidence="2" type="ORF">DT351_05515</name>
    <name evidence="3" type="ORF">PSR33_00855</name>
</gene>
<dbReference type="Proteomes" id="UP000199749">
    <property type="component" value="Chromosome"/>
</dbReference>
<dbReference type="EMBL" id="CP031003">
    <property type="protein sequence ID" value="AXN35845.1"/>
    <property type="molecule type" value="Genomic_DNA"/>
</dbReference>
<dbReference type="EMBL" id="CP117683">
    <property type="protein sequence ID" value="WDC92122.1"/>
    <property type="molecule type" value="Genomic_DNA"/>
</dbReference>
<evidence type="ECO:0000313" key="4">
    <source>
        <dbReference type="Proteomes" id="UP000199749"/>
    </source>
</evidence>
<protein>
    <submittedName>
        <fullName evidence="2">Uncharacterized protein</fullName>
    </submittedName>
</protein>
<organism evidence="2 5">
    <name type="scientific">Latilactobacillus curvatus</name>
    <name type="common">Lactobacillus curvatus</name>
    <dbReference type="NCBI Taxonomy" id="28038"/>
    <lineage>
        <taxon>Bacteria</taxon>
        <taxon>Bacillati</taxon>
        <taxon>Bacillota</taxon>
        <taxon>Bacilli</taxon>
        <taxon>Lactobacillales</taxon>
        <taxon>Lactobacillaceae</taxon>
        <taxon>Latilactobacillus</taxon>
    </lineage>
</organism>
<dbReference type="GeneID" id="49610373"/>
<evidence type="ECO:0000313" key="3">
    <source>
        <dbReference type="EMBL" id="WDC92122.1"/>
    </source>
</evidence>
<reference evidence="1 4" key="1">
    <citation type="submission" date="2017-07" db="EMBL/GenBank/DDBJ databases">
        <title>Lactobacillus curvatus MRS6 whole genome.</title>
        <authorList>
            <person name="Jans C."/>
            <person name="Lagler S."/>
            <person name="Lacroix C."/>
            <person name="Meile L."/>
            <person name="Stevens M.J.A."/>
        </authorList>
    </citation>
    <scope>NUCLEOTIDE SEQUENCE [LARGE SCALE GENOMIC DNA]</scope>
    <source>
        <strain evidence="1 4">MRS6</strain>
    </source>
</reference>
<dbReference type="RefSeq" id="WP_004270833.1">
    <property type="nucleotide sequence ID" value="NZ_BJOQ01000045.1"/>
</dbReference>
<proteinExistence type="predicted"/>
<dbReference type="Proteomes" id="UP000257607">
    <property type="component" value="Chromosome"/>
</dbReference>
<dbReference type="EMBL" id="CP022474">
    <property type="protein sequence ID" value="ASN60137.1"/>
    <property type="molecule type" value="Genomic_DNA"/>
</dbReference>
<evidence type="ECO:0000313" key="2">
    <source>
        <dbReference type="EMBL" id="AXN35845.1"/>
    </source>
</evidence>
<sequence length="265" mass="29628">MQTAYCFIDLADSRTRFTEQAQTLQLLQHFADTLNHHFPALLTPFAIKDGDGLLGGFSADDQAQIVDVYPFCNAYLKSDAFQTFWQTHFAGLAEPTFYFGVGLGTMTTPSPSDYQDINRVNGTAIVNALAAADQAKLLRQGAELAQGYPFMTTAFQFQLVADQPAANGINALFYLIYEQLLNTQLRKDAFAEIVLQPTLKRYELAELLWTKYGVASYELDYSDQKGRALASSKVSRLLNQIQYPLIEQTLATLRAQLMTFKEAVE</sequence>